<comment type="caution">
    <text evidence="2">The sequence shown here is derived from an EMBL/GenBank/DDBJ whole genome shotgun (WGS) entry which is preliminary data.</text>
</comment>
<dbReference type="AlphaFoldDB" id="A0A9P7N9G6"/>
<organism evidence="2 3">
    <name type="scientific">Claviceps pusilla</name>
    <dbReference type="NCBI Taxonomy" id="123648"/>
    <lineage>
        <taxon>Eukaryota</taxon>
        <taxon>Fungi</taxon>
        <taxon>Dikarya</taxon>
        <taxon>Ascomycota</taxon>
        <taxon>Pezizomycotina</taxon>
        <taxon>Sordariomycetes</taxon>
        <taxon>Hypocreomycetidae</taxon>
        <taxon>Hypocreales</taxon>
        <taxon>Clavicipitaceae</taxon>
        <taxon>Claviceps</taxon>
    </lineage>
</organism>
<evidence type="ECO:0000313" key="3">
    <source>
        <dbReference type="Proteomes" id="UP000748025"/>
    </source>
</evidence>
<protein>
    <submittedName>
        <fullName evidence="2">Uncharacterized protein</fullName>
    </submittedName>
</protein>
<evidence type="ECO:0000256" key="1">
    <source>
        <dbReference type="SAM" id="MobiDB-lite"/>
    </source>
</evidence>
<evidence type="ECO:0000313" key="2">
    <source>
        <dbReference type="EMBL" id="KAG6006039.1"/>
    </source>
</evidence>
<dbReference type="OrthoDB" id="9971254at2759"/>
<proteinExistence type="predicted"/>
<name>A0A9P7N9G6_9HYPO</name>
<accession>A0A9P7N9G6</accession>
<dbReference type="EMBL" id="SRPW01001149">
    <property type="protein sequence ID" value="KAG6006039.1"/>
    <property type="molecule type" value="Genomic_DNA"/>
</dbReference>
<reference evidence="2" key="1">
    <citation type="journal article" date="2020" name="bioRxiv">
        <title>Whole genome comparisons of ergot fungi reveals the divergence and evolution of species within the genus Claviceps are the result of varying mechanisms driving genome evolution and host range expansion.</title>
        <authorList>
            <person name="Wyka S.A."/>
            <person name="Mondo S.J."/>
            <person name="Liu M."/>
            <person name="Dettman J."/>
            <person name="Nalam V."/>
            <person name="Broders K.D."/>
        </authorList>
    </citation>
    <scope>NUCLEOTIDE SEQUENCE</scope>
    <source>
        <strain evidence="2">CCC 602</strain>
    </source>
</reference>
<keyword evidence="3" id="KW-1185">Reference proteome</keyword>
<feature type="region of interest" description="Disordered" evidence="1">
    <location>
        <begin position="79"/>
        <end position="98"/>
    </location>
</feature>
<sequence length="98" mass="10997">MNVNAAVPSFAVSRESWVNWSFQLLGKRPIKEQSLINASYDLHDAGPSKYSAPSGRFWSSLSRFALGAEMNNEVLPYSPRSDKHIKGIEPDFLPNQDE</sequence>
<gene>
    <name evidence="2" type="ORF">E4U43_000493</name>
</gene>
<feature type="compositionally biased region" description="Basic and acidic residues" evidence="1">
    <location>
        <begin position="80"/>
        <end position="89"/>
    </location>
</feature>
<feature type="non-terminal residue" evidence="2">
    <location>
        <position position="98"/>
    </location>
</feature>
<dbReference type="Proteomes" id="UP000748025">
    <property type="component" value="Unassembled WGS sequence"/>
</dbReference>